<sequence>MSLKKHPCFPMLLVLTLLMSFNCFAQDGIFNIRTNYTTKEQVAEVKELLYSQTKETAFYEDEHYTVYRKCRGEWGGVIIFENKQSGNKYICAATCPVTVNKFNDVYYVTNTLHHLSETTEILKIRNPEKLKPATAEDLLRKFFENVGTLGAERIIKQYQTSCLYSFIYNNRLYHITADKEGTFVSEIAEGTFKKLQQISDQQLLTYDSKTAKQGNQILIGFSSNEFSGYIELNGQLITVYIAN</sequence>
<feature type="chain" id="PRO_5011459259" evidence="1">
    <location>
        <begin position="26"/>
        <end position="243"/>
    </location>
</feature>
<keyword evidence="3" id="KW-1185">Reference proteome</keyword>
<evidence type="ECO:0000313" key="3">
    <source>
        <dbReference type="Proteomes" id="UP000199036"/>
    </source>
</evidence>
<keyword evidence="1" id="KW-0732">Signal</keyword>
<gene>
    <name evidence="2" type="ORF">SAMN05421741_12926</name>
</gene>
<organism evidence="2 3">
    <name type="scientific">Paenimyroides ummariense</name>
    <dbReference type="NCBI Taxonomy" id="913024"/>
    <lineage>
        <taxon>Bacteria</taxon>
        <taxon>Pseudomonadati</taxon>
        <taxon>Bacteroidota</taxon>
        <taxon>Flavobacteriia</taxon>
        <taxon>Flavobacteriales</taxon>
        <taxon>Flavobacteriaceae</taxon>
        <taxon>Paenimyroides</taxon>
    </lineage>
</organism>
<accession>A0A1I5FL12</accession>
<dbReference type="Proteomes" id="UP000199036">
    <property type="component" value="Unassembled WGS sequence"/>
</dbReference>
<dbReference type="OrthoDB" id="1490226at2"/>
<evidence type="ECO:0000313" key="2">
    <source>
        <dbReference type="EMBL" id="SFO24460.1"/>
    </source>
</evidence>
<dbReference type="AlphaFoldDB" id="A0A1I5FL12"/>
<proteinExistence type="predicted"/>
<evidence type="ECO:0000256" key="1">
    <source>
        <dbReference type="SAM" id="SignalP"/>
    </source>
</evidence>
<dbReference type="RefSeq" id="WP_143095678.1">
    <property type="nucleotide sequence ID" value="NZ_FOVI01000029.1"/>
</dbReference>
<name>A0A1I5FL12_9FLAO</name>
<protein>
    <submittedName>
        <fullName evidence="2">Uncharacterized protein</fullName>
    </submittedName>
</protein>
<dbReference type="EMBL" id="FOVI01000029">
    <property type="protein sequence ID" value="SFO24460.1"/>
    <property type="molecule type" value="Genomic_DNA"/>
</dbReference>
<feature type="signal peptide" evidence="1">
    <location>
        <begin position="1"/>
        <end position="25"/>
    </location>
</feature>
<dbReference type="STRING" id="913024.SAMN05421741_12926"/>
<reference evidence="3" key="1">
    <citation type="submission" date="2016-10" db="EMBL/GenBank/DDBJ databases">
        <authorList>
            <person name="Varghese N."/>
            <person name="Submissions S."/>
        </authorList>
    </citation>
    <scope>NUCLEOTIDE SEQUENCE [LARGE SCALE GENOMIC DNA]</scope>
    <source>
        <strain evidence="3">DS-12</strain>
    </source>
</reference>